<comment type="cofactor">
    <cofactor evidence="1">
        <name>FMN</name>
        <dbReference type="ChEBI" id="CHEBI:58210"/>
    </cofactor>
</comment>
<dbReference type="EC" id="1.5.1.34" evidence="8"/>
<dbReference type="InterPro" id="IPR033878">
    <property type="entry name" value="NfsB-like"/>
</dbReference>
<reference evidence="8" key="1">
    <citation type="journal article" date="2014" name="Genome Announc.">
        <title>Draft Genome Sequences of Marine Flavobacterium Nonlabens Strains NR17, NR24, NR27, NR32, NR33, and Ara13.</title>
        <authorList>
            <person name="Nakanishi M."/>
            <person name="Meirelles P."/>
            <person name="Suzuki R."/>
            <person name="Takatani N."/>
            <person name="Mino S."/>
            <person name="Suda W."/>
            <person name="Oshima K."/>
            <person name="Hattori M."/>
            <person name="Ohkuma M."/>
            <person name="Hosokawa M."/>
            <person name="Miyashita K."/>
            <person name="Thompson F.L."/>
            <person name="Niwa A."/>
            <person name="Sawabe T."/>
            <person name="Sawabe T."/>
        </authorList>
    </citation>
    <scope>NUCLEOTIDE SEQUENCE [LARGE SCALE GENOMIC DNA]</scope>
    <source>
        <strain evidence="8">JCM 19294</strain>
    </source>
</reference>
<dbReference type="Pfam" id="PF00881">
    <property type="entry name" value="Nitroreductase"/>
    <property type="match status" value="1"/>
</dbReference>
<evidence type="ECO:0000256" key="6">
    <source>
        <dbReference type="ARBA" id="ARBA00023002"/>
    </source>
</evidence>
<comment type="similarity">
    <text evidence="2">Belongs to the nitroreductase family.</text>
</comment>
<comment type="caution">
    <text evidence="8">The sequence shown here is derived from an EMBL/GenBank/DDBJ whole genome shotgun (WGS) entry which is preliminary data.</text>
</comment>
<feature type="domain" description="Nitroreductase" evidence="7">
    <location>
        <begin position="7"/>
        <end position="184"/>
    </location>
</feature>
<keyword evidence="6 8" id="KW-0560">Oxidoreductase</keyword>
<dbReference type="PANTHER" id="PTHR43673:SF2">
    <property type="entry name" value="NITROREDUCTASE"/>
    <property type="match status" value="1"/>
</dbReference>
<dbReference type="PANTHER" id="PTHR43673">
    <property type="entry name" value="NAD(P)H NITROREDUCTASE YDGI-RELATED"/>
    <property type="match status" value="1"/>
</dbReference>
<evidence type="ECO:0000256" key="2">
    <source>
        <dbReference type="ARBA" id="ARBA00007118"/>
    </source>
</evidence>
<sequence length="208" mass="23791">MEIIDNLKWRYAVKQFDSTKKVDNDKLMTLVEAFNLTATSYGLQPVKLMVVKDQALKSMMVEKSYGQKQLEQASHILVFCTRKIGRDEIVTYFNTVKDVRGTADDILNPFKEFLLDSFSKKTEDEIELWAQKQAYIALGNLLTVCAQLKIDACPMEGFLPKEIDQLLGLESLGLKSVLMLPIGYRSSEDYMASLKKVRLPLKEMVMFK</sequence>
<protein>
    <submittedName>
        <fullName evidence="8">Oxygen-insensitivone NAD(P)H nitroreductase</fullName>
        <ecNumber evidence="8">1.5.1.34</ecNumber>
    </submittedName>
</protein>
<dbReference type="RefSeq" id="WP_042277820.1">
    <property type="nucleotide sequence ID" value="NZ_BBML01000002.1"/>
</dbReference>
<dbReference type="STRING" id="319236.BST91_07805"/>
<dbReference type="Proteomes" id="UP000029221">
    <property type="component" value="Unassembled WGS sequence"/>
</dbReference>
<evidence type="ECO:0000259" key="7">
    <source>
        <dbReference type="Pfam" id="PF00881"/>
    </source>
</evidence>
<name>A0A090Q2V3_9FLAO</name>
<dbReference type="CDD" id="cd02149">
    <property type="entry name" value="NfsB-like"/>
    <property type="match status" value="1"/>
</dbReference>
<proteinExistence type="inferred from homology"/>
<evidence type="ECO:0000256" key="4">
    <source>
        <dbReference type="ARBA" id="ARBA00022643"/>
    </source>
</evidence>
<organism evidence="8 9">
    <name type="scientific">Nonlabens tegetincola</name>
    <dbReference type="NCBI Taxonomy" id="323273"/>
    <lineage>
        <taxon>Bacteria</taxon>
        <taxon>Pseudomonadati</taxon>
        <taxon>Bacteroidota</taxon>
        <taxon>Flavobacteriia</taxon>
        <taxon>Flavobacteriales</taxon>
        <taxon>Flavobacteriaceae</taxon>
        <taxon>Nonlabens</taxon>
    </lineage>
</organism>
<evidence type="ECO:0000256" key="1">
    <source>
        <dbReference type="ARBA" id="ARBA00001917"/>
    </source>
</evidence>
<keyword evidence="3" id="KW-0285">Flavoprotein</keyword>
<keyword evidence="4" id="KW-0288">FMN</keyword>
<keyword evidence="5" id="KW-0521">NADP</keyword>
<accession>A0A090Q2V3</accession>
<dbReference type="GO" id="GO:0004155">
    <property type="term" value="F:6,7-dihydropteridine reductase activity"/>
    <property type="evidence" value="ECO:0007669"/>
    <property type="project" value="UniProtKB-EC"/>
</dbReference>
<evidence type="ECO:0000313" key="9">
    <source>
        <dbReference type="Proteomes" id="UP000029221"/>
    </source>
</evidence>
<evidence type="ECO:0000313" key="8">
    <source>
        <dbReference type="EMBL" id="GAK96502.1"/>
    </source>
</evidence>
<keyword evidence="9" id="KW-1185">Reference proteome</keyword>
<dbReference type="SUPFAM" id="SSF55469">
    <property type="entry name" value="FMN-dependent nitroreductase-like"/>
    <property type="match status" value="1"/>
</dbReference>
<dbReference type="InterPro" id="IPR000415">
    <property type="entry name" value="Nitroreductase-like"/>
</dbReference>
<dbReference type="eggNOG" id="COG0778">
    <property type="taxonomic scope" value="Bacteria"/>
</dbReference>
<dbReference type="Gene3D" id="3.40.109.10">
    <property type="entry name" value="NADH Oxidase"/>
    <property type="match status" value="1"/>
</dbReference>
<dbReference type="AlphaFoldDB" id="A0A090Q2V3"/>
<evidence type="ECO:0000256" key="5">
    <source>
        <dbReference type="ARBA" id="ARBA00022857"/>
    </source>
</evidence>
<dbReference type="EMBL" id="BBML01000002">
    <property type="protein sequence ID" value="GAK96502.1"/>
    <property type="molecule type" value="Genomic_DNA"/>
</dbReference>
<gene>
    <name evidence="8" type="ORF">JCM19294_2015</name>
</gene>
<dbReference type="InterPro" id="IPR029479">
    <property type="entry name" value="Nitroreductase"/>
</dbReference>
<evidence type="ECO:0000256" key="3">
    <source>
        <dbReference type="ARBA" id="ARBA00022630"/>
    </source>
</evidence>